<evidence type="ECO:0000313" key="3">
    <source>
        <dbReference type="Proteomes" id="UP000504612"/>
    </source>
</evidence>
<dbReference type="PROSITE" id="PS50994">
    <property type="entry name" value="INTEGRASE"/>
    <property type="match status" value="1"/>
</dbReference>
<name>A0A6J1VYR0_9SAUR</name>
<dbReference type="RefSeq" id="XP_026548252.1">
    <property type="nucleotide sequence ID" value="XM_026692467.1"/>
</dbReference>
<dbReference type="KEGG" id="nss:113429967"/>
<protein>
    <recommendedName>
        <fullName evidence="1">Gypsy retrotransposon integrase-like protein 1</fullName>
    </recommendedName>
</protein>
<dbReference type="FunFam" id="3.30.420.10:FF:000063">
    <property type="entry name" value="Retrovirus-related Pol polyprotein from transposon 297-like Protein"/>
    <property type="match status" value="1"/>
</dbReference>
<dbReference type="InterPro" id="IPR050951">
    <property type="entry name" value="Retrovirus_Pol_polyprotein"/>
</dbReference>
<accession>A0A6J1VYR0</accession>
<evidence type="ECO:0000259" key="2">
    <source>
        <dbReference type="PROSITE" id="PS50994"/>
    </source>
</evidence>
<feature type="domain" description="Integrase catalytic" evidence="2">
    <location>
        <begin position="157"/>
        <end position="332"/>
    </location>
</feature>
<dbReference type="Pfam" id="PF00665">
    <property type="entry name" value="rve"/>
    <property type="match status" value="1"/>
</dbReference>
<organism evidence="3 4">
    <name type="scientific">Notechis scutatus</name>
    <name type="common">mainland tiger snake</name>
    <dbReference type="NCBI Taxonomy" id="8663"/>
    <lineage>
        <taxon>Eukaryota</taxon>
        <taxon>Metazoa</taxon>
        <taxon>Chordata</taxon>
        <taxon>Craniata</taxon>
        <taxon>Vertebrata</taxon>
        <taxon>Euteleostomi</taxon>
        <taxon>Lepidosauria</taxon>
        <taxon>Squamata</taxon>
        <taxon>Bifurcata</taxon>
        <taxon>Unidentata</taxon>
        <taxon>Episquamata</taxon>
        <taxon>Toxicofera</taxon>
        <taxon>Serpentes</taxon>
        <taxon>Colubroidea</taxon>
        <taxon>Elapidae</taxon>
        <taxon>Hydrophiinae</taxon>
        <taxon>Notechis</taxon>
    </lineage>
</organism>
<evidence type="ECO:0000256" key="1">
    <source>
        <dbReference type="ARBA" id="ARBA00039658"/>
    </source>
</evidence>
<dbReference type="Pfam" id="PF17921">
    <property type="entry name" value="Integrase_H2C2"/>
    <property type="match status" value="1"/>
</dbReference>
<dbReference type="GeneID" id="113429967"/>
<evidence type="ECO:0000313" key="4">
    <source>
        <dbReference type="RefSeq" id="XP_026548252.1"/>
    </source>
</evidence>
<dbReference type="InterPro" id="IPR001584">
    <property type="entry name" value="Integrase_cat-core"/>
</dbReference>
<dbReference type="FunFam" id="1.10.340.70:FF:000003">
    <property type="entry name" value="Protein CBG25708"/>
    <property type="match status" value="1"/>
</dbReference>
<dbReference type="Proteomes" id="UP000504612">
    <property type="component" value="Unplaced"/>
</dbReference>
<dbReference type="GO" id="GO:0015074">
    <property type="term" value="P:DNA integration"/>
    <property type="evidence" value="ECO:0007669"/>
    <property type="project" value="InterPro"/>
</dbReference>
<dbReference type="AlphaFoldDB" id="A0A6J1VYR0"/>
<dbReference type="PANTHER" id="PTHR37984:SF12">
    <property type="entry name" value="RIBONUCLEASE H"/>
    <property type="match status" value="1"/>
</dbReference>
<dbReference type="Gene3D" id="3.30.420.10">
    <property type="entry name" value="Ribonuclease H-like superfamily/Ribonuclease H"/>
    <property type="match status" value="1"/>
</dbReference>
<dbReference type="PANTHER" id="PTHR37984">
    <property type="entry name" value="PROTEIN CBG26694"/>
    <property type="match status" value="1"/>
</dbReference>
<keyword evidence="3" id="KW-1185">Reference proteome</keyword>
<reference evidence="4" key="1">
    <citation type="submission" date="2025-08" db="UniProtKB">
        <authorList>
            <consortium name="RefSeq"/>
        </authorList>
    </citation>
    <scope>IDENTIFICATION</scope>
</reference>
<dbReference type="SUPFAM" id="SSF53098">
    <property type="entry name" value="Ribonuclease H-like"/>
    <property type="match status" value="1"/>
</dbReference>
<dbReference type="Gene3D" id="1.10.340.70">
    <property type="match status" value="1"/>
</dbReference>
<dbReference type="InterPro" id="IPR012337">
    <property type="entry name" value="RNaseH-like_sf"/>
</dbReference>
<proteinExistence type="predicted"/>
<dbReference type="GO" id="GO:0003676">
    <property type="term" value="F:nucleic acid binding"/>
    <property type="evidence" value="ECO:0007669"/>
    <property type="project" value="InterPro"/>
</dbReference>
<gene>
    <name evidence="4" type="primary">LOC113429967</name>
</gene>
<sequence length="442" mass="49558">MEVDTGSALSIISWETLKKMLPRISKKKLLNCHLTLRDYQGRTIPVLGKDPAPIHTIFEVNDLNLPITALDIAAHSSRDKGCLLWGTRVVIPAKLQGPVLKVLHEDHPGIIRMKALARSYIWWPGMDAQISSWVSTCQPCQATRPAPPSSTPTRWKDAGAPWSWLHIDLAGPVNRRTFLIIVDSFSKWIDLALLPSTTTLAITKALTRVFVTHGLPDTIVSDNGPQFTSCKFEVFAANLGIRHALTAPFHPASNGMAERAVRSVKEALERFGPIDWHSKLSRYLLTQHTTPCTTTNKSPADLLMSRRLRTTLDRLHPHYTPVTPLASDSQAREFTLQDLVYARNYSGHPLWVPGQVVAITGPKSYRVLLDDGRTWRRHIDQLRRCWRVAVDDPHCPPSKLVYPPSTETSPANELVYPLSAETFPPSEPIYPPRVETFPERAE</sequence>
<dbReference type="InterPro" id="IPR041588">
    <property type="entry name" value="Integrase_H2C2"/>
</dbReference>
<dbReference type="InterPro" id="IPR036397">
    <property type="entry name" value="RNaseH_sf"/>
</dbReference>